<name>G2XX80_BOTF4</name>
<dbReference type="HOGENOM" id="CLU_2605749_0_0_1"/>
<dbReference type="InParanoid" id="G2XX80"/>
<reference evidence="2" key="1">
    <citation type="journal article" date="2011" name="PLoS Genet.">
        <title>Genomic analysis of the necrotrophic fungal pathogens Sclerotinia sclerotiorum and Botrytis cinerea.</title>
        <authorList>
            <person name="Amselem J."/>
            <person name="Cuomo C.A."/>
            <person name="van Kan J.A."/>
            <person name="Viaud M."/>
            <person name="Benito E.P."/>
            <person name="Couloux A."/>
            <person name="Coutinho P.M."/>
            <person name="de Vries R.P."/>
            <person name="Dyer P.S."/>
            <person name="Fillinger S."/>
            <person name="Fournier E."/>
            <person name="Gout L."/>
            <person name="Hahn M."/>
            <person name="Kohn L."/>
            <person name="Lapalu N."/>
            <person name="Plummer K.M."/>
            <person name="Pradier J.M."/>
            <person name="Quevillon E."/>
            <person name="Sharon A."/>
            <person name="Simon A."/>
            <person name="ten Have A."/>
            <person name="Tudzynski B."/>
            <person name="Tudzynski P."/>
            <person name="Wincker P."/>
            <person name="Andrew M."/>
            <person name="Anthouard V."/>
            <person name="Beever R.E."/>
            <person name="Beffa R."/>
            <person name="Benoit I."/>
            <person name="Bouzid O."/>
            <person name="Brault B."/>
            <person name="Chen Z."/>
            <person name="Choquer M."/>
            <person name="Collemare J."/>
            <person name="Cotton P."/>
            <person name="Danchin E.G."/>
            <person name="Da Silva C."/>
            <person name="Gautier A."/>
            <person name="Giraud C."/>
            <person name="Giraud T."/>
            <person name="Gonzalez C."/>
            <person name="Grossetete S."/>
            <person name="Guldener U."/>
            <person name="Henrissat B."/>
            <person name="Howlett B.J."/>
            <person name="Kodira C."/>
            <person name="Kretschmer M."/>
            <person name="Lappartient A."/>
            <person name="Leroch M."/>
            <person name="Levis C."/>
            <person name="Mauceli E."/>
            <person name="Neuveglise C."/>
            <person name="Oeser B."/>
            <person name="Pearson M."/>
            <person name="Poulain J."/>
            <person name="Poussereau N."/>
            <person name="Quesneville H."/>
            <person name="Rascle C."/>
            <person name="Schumacher J."/>
            <person name="Segurens B."/>
            <person name="Sexton A."/>
            <person name="Silva E."/>
            <person name="Sirven C."/>
            <person name="Soanes D.M."/>
            <person name="Talbot N.J."/>
            <person name="Templeton M."/>
            <person name="Yandava C."/>
            <person name="Yarden O."/>
            <person name="Zeng Q."/>
            <person name="Rollins J.A."/>
            <person name="Lebrun M.H."/>
            <person name="Dickman M."/>
        </authorList>
    </citation>
    <scope>NUCLEOTIDE SEQUENCE [LARGE SCALE GENOMIC DNA]</scope>
    <source>
        <strain evidence="2">T4</strain>
    </source>
</reference>
<gene>
    <name evidence="1" type="ORF">BofuT4_uP008750.1</name>
</gene>
<dbReference type="Proteomes" id="UP000008177">
    <property type="component" value="Unplaced contigs"/>
</dbReference>
<proteinExistence type="predicted"/>
<dbReference type="AlphaFoldDB" id="G2XX80"/>
<evidence type="ECO:0000313" key="2">
    <source>
        <dbReference type="Proteomes" id="UP000008177"/>
    </source>
</evidence>
<dbReference type="EMBL" id="FQ790275">
    <property type="protein sequence ID" value="CCD45158.1"/>
    <property type="molecule type" value="Genomic_DNA"/>
</dbReference>
<evidence type="ECO:0000313" key="1">
    <source>
        <dbReference type="EMBL" id="CCD45158.1"/>
    </source>
</evidence>
<sequence>MEREKLEQWRVWRVGELETYGAAKLFWSQAKSKWRFWLVLGCVSARFSVPTKGIPIELSSPDGNQKSKGIIPRWRCWWY</sequence>
<organism evidence="1 2">
    <name type="scientific">Botryotinia fuckeliana (strain T4)</name>
    <name type="common">Noble rot fungus</name>
    <name type="synonym">Botrytis cinerea</name>
    <dbReference type="NCBI Taxonomy" id="999810"/>
    <lineage>
        <taxon>Eukaryota</taxon>
        <taxon>Fungi</taxon>
        <taxon>Dikarya</taxon>
        <taxon>Ascomycota</taxon>
        <taxon>Pezizomycotina</taxon>
        <taxon>Leotiomycetes</taxon>
        <taxon>Helotiales</taxon>
        <taxon>Sclerotiniaceae</taxon>
        <taxon>Botrytis</taxon>
    </lineage>
</organism>
<accession>G2XX80</accession>
<protein>
    <submittedName>
        <fullName evidence="1">Uncharacterized protein</fullName>
    </submittedName>
</protein>